<dbReference type="PANTHER" id="PTHR30185">
    <property type="entry name" value="CRYPTIC BETA-GLUCOSIDE BGL OPERON ANTITERMINATOR"/>
    <property type="match status" value="1"/>
</dbReference>
<dbReference type="Gene3D" id="1.10.10.10">
    <property type="entry name" value="Winged helix-like DNA-binding domain superfamily/Winged helix DNA-binding domain"/>
    <property type="match status" value="1"/>
</dbReference>
<dbReference type="AlphaFoldDB" id="A0A2K9IUV5"/>
<dbReference type="InterPro" id="IPR036095">
    <property type="entry name" value="PTS_EIIB-like_sf"/>
</dbReference>
<dbReference type="GO" id="GO:0008982">
    <property type="term" value="F:protein-N(PI)-phosphohistidine-sugar phosphotransferase activity"/>
    <property type="evidence" value="ECO:0007669"/>
    <property type="project" value="InterPro"/>
</dbReference>
<evidence type="ECO:0000313" key="9">
    <source>
        <dbReference type="EMBL" id="AUJ23537.1"/>
    </source>
</evidence>
<evidence type="ECO:0000256" key="1">
    <source>
        <dbReference type="ARBA" id="ARBA00022679"/>
    </source>
</evidence>
<dbReference type="InterPro" id="IPR007737">
    <property type="entry name" value="Mga_HTH"/>
</dbReference>
<dbReference type="InterPro" id="IPR013011">
    <property type="entry name" value="PTS_EIIB_2"/>
</dbReference>
<dbReference type="InterPro" id="IPR016032">
    <property type="entry name" value="Sig_transdc_resp-reg_C-effctor"/>
</dbReference>
<proteinExistence type="predicted"/>
<evidence type="ECO:0000313" key="10">
    <source>
        <dbReference type="EMBL" id="MEF2292890.1"/>
    </source>
</evidence>
<dbReference type="Proteomes" id="UP000234237">
    <property type="component" value="Chromosome"/>
</dbReference>
<dbReference type="InterPro" id="IPR013196">
    <property type="entry name" value="HTH_11"/>
</dbReference>
<dbReference type="PROSITE" id="PS51094">
    <property type="entry name" value="PTS_EIIA_TYPE_2"/>
    <property type="match status" value="1"/>
</dbReference>
<name>A0A2K9IUV5_9BACI</name>
<dbReference type="InterPro" id="IPR016152">
    <property type="entry name" value="PTrfase/Anion_transptr"/>
</dbReference>
<evidence type="ECO:0000259" key="6">
    <source>
        <dbReference type="PROSITE" id="PS51094"/>
    </source>
</evidence>
<dbReference type="Gene3D" id="3.40.930.10">
    <property type="entry name" value="Mannitol-specific EII, Chain A"/>
    <property type="match status" value="1"/>
</dbReference>
<reference evidence="10 12" key="3">
    <citation type="submission" date="2024-01" db="EMBL/GenBank/DDBJ databases">
        <title>Survival strategy associated with biotechnological potential of Virgibacillus dokdonensis T4.6 isolated from salt-fermented shrimp paste.</title>
        <authorList>
            <person name="Doan T.V."/>
            <person name="Quach N.T."/>
            <person name="Phi Q.-T."/>
        </authorList>
    </citation>
    <scope>NUCLEOTIDE SEQUENCE [LARGE SCALE GENOMIC DNA]</scope>
    <source>
        <strain evidence="10 12">T4.6</strain>
    </source>
</reference>
<keyword evidence="3" id="KW-0805">Transcription regulation</keyword>
<reference evidence="9" key="1">
    <citation type="submission" date="2016-11" db="EMBL/GenBank/DDBJ databases">
        <title>Complete genome sequence of Virgibacillus dokdonensis 21D, a halophilic bacterium isolated from the deep hypersaline anoxic basin Discovery in the Mediterranean Sea.</title>
        <authorList>
            <person name="Zeaiter Z."/>
            <person name="Booth J.M."/>
            <person name="Prosdocimi E.M."/>
            <person name="Mapelli F."/>
            <person name="Fusi M."/>
            <person name="Daffonchio D."/>
            <person name="Borin S."/>
            <person name="Crotti E."/>
        </authorList>
    </citation>
    <scope>NUCLEOTIDE SEQUENCE</scope>
    <source>
        <strain evidence="9">21D</strain>
    </source>
</reference>
<dbReference type="Proteomes" id="UP001356080">
    <property type="component" value="Unassembled WGS sequence"/>
</dbReference>
<dbReference type="PROSITE" id="PS51372">
    <property type="entry name" value="PRD_2"/>
    <property type="match status" value="2"/>
</dbReference>
<dbReference type="KEGG" id="vpn:A21D_00424"/>
<dbReference type="InterPro" id="IPR036388">
    <property type="entry name" value="WH-like_DNA-bd_sf"/>
</dbReference>
<protein>
    <submittedName>
        <fullName evidence="10">BglG family transcription antiterminator</fullName>
    </submittedName>
    <submittedName>
        <fullName evidence="9">Putative licABCH operon regulator</fullName>
    </submittedName>
</protein>
<evidence type="ECO:0000256" key="4">
    <source>
        <dbReference type="ARBA" id="ARBA00023159"/>
    </source>
</evidence>
<dbReference type="GO" id="GO:0006355">
    <property type="term" value="P:regulation of DNA-templated transcription"/>
    <property type="evidence" value="ECO:0007669"/>
    <property type="project" value="InterPro"/>
</dbReference>
<gene>
    <name evidence="9" type="primary">licR_2</name>
    <name evidence="9" type="ORF">A21D_00424</name>
    <name evidence="10" type="ORF">V2W34_12895</name>
</gene>
<dbReference type="InterPro" id="IPR002178">
    <property type="entry name" value="PTS_EIIA_type-2_dom"/>
</dbReference>
<dbReference type="SUPFAM" id="SSF52794">
    <property type="entry name" value="PTS system IIB component-like"/>
    <property type="match status" value="1"/>
</dbReference>
<dbReference type="Gene3D" id="1.10.1790.10">
    <property type="entry name" value="PRD domain"/>
    <property type="match status" value="2"/>
</dbReference>
<feature type="domain" description="PTS EIIB type-2" evidence="7">
    <location>
        <begin position="407"/>
        <end position="498"/>
    </location>
</feature>
<feature type="domain" description="PRD" evidence="8">
    <location>
        <begin position="295"/>
        <end position="402"/>
    </location>
</feature>
<dbReference type="EMBL" id="JAZHPM010000022">
    <property type="protein sequence ID" value="MEF2292890.1"/>
    <property type="molecule type" value="Genomic_DNA"/>
</dbReference>
<dbReference type="GO" id="GO:0003677">
    <property type="term" value="F:DNA binding"/>
    <property type="evidence" value="ECO:0007669"/>
    <property type="project" value="InterPro"/>
</dbReference>
<dbReference type="InterPro" id="IPR011608">
    <property type="entry name" value="PRD"/>
</dbReference>
<evidence type="ECO:0000259" key="8">
    <source>
        <dbReference type="PROSITE" id="PS51372"/>
    </source>
</evidence>
<evidence type="ECO:0000313" key="11">
    <source>
        <dbReference type="Proteomes" id="UP000234237"/>
    </source>
</evidence>
<reference evidence="11" key="2">
    <citation type="submission" date="2016-11" db="EMBL/GenBank/DDBJ databases">
        <title>Complete genome sequence of Virgibacillus pantothenticus 21D, a halophilic bacterium isolated from the deep hypersaline anoxic basin Discovery in the Mediterranean Sea.</title>
        <authorList>
            <person name="Zeaiter Z."/>
            <person name="Booth J.M."/>
            <person name="Prosdocimi E.M."/>
            <person name="Mapelli F."/>
            <person name="Fusi M."/>
            <person name="Daffonchio D."/>
            <person name="Borin S."/>
            <person name="Crotti E."/>
        </authorList>
    </citation>
    <scope>NUCLEOTIDE SEQUENCE [LARGE SCALE GENOMIC DNA]</scope>
    <source>
        <strain evidence="11">21D</strain>
    </source>
</reference>
<keyword evidence="5" id="KW-0804">Transcription</keyword>
<evidence type="ECO:0000256" key="3">
    <source>
        <dbReference type="ARBA" id="ARBA00023015"/>
    </source>
</evidence>
<dbReference type="PANTHER" id="PTHR30185:SF13">
    <property type="entry name" value="LICABCH OPERON REGULATOR-RELATED"/>
    <property type="match status" value="1"/>
</dbReference>
<dbReference type="Pfam" id="PF05043">
    <property type="entry name" value="Mga"/>
    <property type="match status" value="1"/>
</dbReference>
<dbReference type="SUPFAM" id="SSF63520">
    <property type="entry name" value="PTS-regulatory domain, PRD"/>
    <property type="match status" value="2"/>
</dbReference>
<dbReference type="InterPro" id="IPR050661">
    <property type="entry name" value="BglG_antiterminators"/>
</dbReference>
<dbReference type="Pfam" id="PF00359">
    <property type="entry name" value="PTS_EIIA_2"/>
    <property type="match status" value="1"/>
</dbReference>
<organism evidence="9 11">
    <name type="scientific">Virgibacillus dokdonensis</name>
    <dbReference type="NCBI Taxonomy" id="302167"/>
    <lineage>
        <taxon>Bacteria</taxon>
        <taxon>Bacillati</taxon>
        <taxon>Bacillota</taxon>
        <taxon>Bacilli</taxon>
        <taxon>Bacillales</taxon>
        <taxon>Bacillaceae</taxon>
        <taxon>Virgibacillus</taxon>
    </lineage>
</organism>
<evidence type="ECO:0000313" key="12">
    <source>
        <dbReference type="Proteomes" id="UP001356080"/>
    </source>
</evidence>
<evidence type="ECO:0000259" key="7">
    <source>
        <dbReference type="PROSITE" id="PS51099"/>
    </source>
</evidence>
<dbReference type="GO" id="GO:0009401">
    <property type="term" value="P:phosphoenolpyruvate-dependent sugar phosphotransferase system"/>
    <property type="evidence" value="ECO:0007669"/>
    <property type="project" value="InterPro"/>
</dbReference>
<dbReference type="RefSeq" id="WP_077705990.1">
    <property type="nucleotide sequence ID" value="NZ_CP018622.1"/>
</dbReference>
<keyword evidence="4" id="KW-0010">Activator</keyword>
<dbReference type="SUPFAM" id="SSF55804">
    <property type="entry name" value="Phoshotransferase/anion transport protein"/>
    <property type="match status" value="1"/>
</dbReference>
<sequence length="637" mass="73799">MRSRQFAILKLLDNEEGMVVTSAQLATEVNVSPKTVRMEIKQLNTILRDYNMYIKSLRGKGYILKGKNKEKITKLLSKCVNEFRTVVPVDSSARVNYLLEKLLFCTDYIKIEELLAELFISRSTLQGDLKTVRELLQFYGLFIEHKPNFGMKIVGDETFIRFCLSEYIFNQHPLLLKEQMGNILSLEELNIIRNSILENIRKHHIAISDISLHNLIIHLSIAYKRLLEHKSVEFVKEEIYSLFYEREYEVAQKIVEQIESGLGIKFPKTEVAYLAIHLKGTKLTSTANHLDFQSIVDKEIYCLAKEVIQVIDNEYDLKLTDDEELLRNLCLHLKPAISRFRYQMNIRNPMLEEIKMEYPLSFEAALTGVSVINERFSVQFNESEVGYVALHIEAALEKAKRSYMERKRSLIVCATGLGSSQLLLHKLINIFGKKLHITGTIELYNLTRLNLKDYDFIISTIPIKNKLPIPVIHISNILGNIDVSKIERMLDCLDIDLKEFIFPEFTFLQYDFQIPESVIKFLTNNLVQKGKADTDYIQSVLERESYAPTSFGNMVAIPHPLKPGTNATFLSILTLLRPINWGDKFVQLVILLNINKNRKEDLQLMFQSLVHLMNDKQKVFQLLRCKTYSELLEVIEE</sequence>
<dbReference type="SUPFAM" id="SSF46894">
    <property type="entry name" value="C-terminal effector domain of the bipartite response regulators"/>
    <property type="match status" value="1"/>
</dbReference>
<evidence type="ECO:0000256" key="2">
    <source>
        <dbReference type="ARBA" id="ARBA00022737"/>
    </source>
</evidence>
<evidence type="ECO:0000256" key="5">
    <source>
        <dbReference type="ARBA" id="ARBA00023163"/>
    </source>
</evidence>
<dbReference type="Gene3D" id="3.40.50.2300">
    <property type="match status" value="1"/>
</dbReference>
<dbReference type="PROSITE" id="PS51099">
    <property type="entry name" value="PTS_EIIB_TYPE_2"/>
    <property type="match status" value="1"/>
</dbReference>
<feature type="domain" description="PTS EIIA type-2" evidence="6">
    <location>
        <begin position="499"/>
        <end position="637"/>
    </location>
</feature>
<dbReference type="EMBL" id="CP018622">
    <property type="protein sequence ID" value="AUJ23537.1"/>
    <property type="molecule type" value="Genomic_DNA"/>
</dbReference>
<keyword evidence="1" id="KW-0808">Transferase</keyword>
<accession>A0A2K9IUV5</accession>
<dbReference type="CDD" id="cd00211">
    <property type="entry name" value="PTS_IIA_fru"/>
    <property type="match status" value="1"/>
</dbReference>
<keyword evidence="2" id="KW-0677">Repeat</keyword>
<dbReference type="CDD" id="cd05568">
    <property type="entry name" value="PTS_IIB_bgl_like"/>
    <property type="match status" value="1"/>
</dbReference>
<dbReference type="Pfam" id="PF00874">
    <property type="entry name" value="PRD"/>
    <property type="match status" value="2"/>
</dbReference>
<dbReference type="InterPro" id="IPR036634">
    <property type="entry name" value="PRD_sf"/>
</dbReference>
<feature type="domain" description="PRD" evidence="8">
    <location>
        <begin position="183"/>
        <end position="288"/>
    </location>
</feature>
<dbReference type="STRING" id="302167.GCA_900166595_03306"/>
<dbReference type="Pfam" id="PF08279">
    <property type="entry name" value="HTH_11"/>
    <property type="match status" value="1"/>
</dbReference>
<keyword evidence="12" id="KW-1185">Reference proteome</keyword>